<dbReference type="InterPro" id="IPR050204">
    <property type="entry name" value="AraC_XylS_family_regulators"/>
</dbReference>
<evidence type="ECO:0000313" key="6">
    <source>
        <dbReference type="EMBL" id="MDX5984373.1"/>
    </source>
</evidence>
<dbReference type="InterPro" id="IPR032783">
    <property type="entry name" value="AraC_lig"/>
</dbReference>
<evidence type="ECO:0000256" key="1">
    <source>
        <dbReference type="ARBA" id="ARBA00022490"/>
    </source>
</evidence>
<dbReference type="Gene3D" id="1.10.10.60">
    <property type="entry name" value="Homeodomain-like"/>
    <property type="match status" value="1"/>
</dbReference>
<keyword evidence="1" id="KW-0963">Cytoplasm</keyword>
<dbReference type="PANTHER" id="PTHR46796:SF13">
    <property type="entry name" value="HTH-TYPE TRANSCRIPTIONAL ACTIVATOR RHAS"/>
    <property type="match status" value="1"/>
</dbReference>
<dbReference type="PRINTS" id="PR00032">
    <property type="entry name" value="HTHARAC"/>
</dbReference>
<comment type="caution">
    <text evidence="6">The sequence shown here is derived from an EMBL/GenBank/DDBJ whole genome shotgun (WGS) entry which is preliminary data.</text>
</comment>
<dbReference type="InterPro" id="IPR018060">
    <property type="entry name" value="HTH_AraC"/>
</dbReference>
<dbReference type="InterPro" id="IPR014710">
    <property type="entry name" value="RmlC-like_jellyroll"/>
</dbReference>
<accession>A0ABU4PJK0</accession>
<dbReference type="SUPFAM" id="SSF46689">
    <property type="entry name" value="Homeodomain-like"/>
    <property type="match status" value="2"/>
</dbReference>
<dbReference type="PANTHER" id="PTHR46796">
    <property type="entry name" value="HTH-TYPE TRANSCRIPTIONAL ACTIVATOR RHAS-RELATED"/>
    <property type="match status" value="1"/>
</dbReference>
<dbReference type="EMBL" id="JAWXXV010000001">
    <property type="protein sequence ID" value="MDX5984373.1"/>
    <property type="molecule type" value="Genomic_DNA"/>
</dbReference>
<keyword evidence="4" id="KW-0804">Transcription</keyword>
<evidence type="ECO:0000256" key="2">
    <source>
        <dbReference type="ARBA" id="ARBA00023015"/>
    </source>
</evidence>
<dbReference type="SMART" id="SM00342">
    <property type="entry name" value="HTH_ARAC"/>
    <property type="match status" value="1"/>
</dbReference>
<sequence length="299" mass="31526">MNEPEFHTMLTTLNVAVQSFRDVTLRHGHALAGHRNDGIEVQYVLAGTLRLTIPRQADRLCGQGTLLLLPPGLERVITPADGVDGDRIGPELRIAMGVLTARVSGTFDLLGSVSDPIVSVLPEPLLIQQICGLMIGEAAEPGQGSRALVDALMKVCIVMALRDAVGRAEGDAGLFGALRDPRLGKAIVAVIENPAAPHTVSSLASAASMSRSAFAREFAAKLAMTPMAFVARARLQQGADLLNGTRLPVKMIASNIGFASRSHFSRAFSAAYGADPSSFRRMSAAVAPFPSYSNAGDRS</sequence>
<dbReference type="Pfam" id="PF12833">
    <property type="entry name" value="HTH_18"/>
    <property type="match status" value="1"/>
</dbReference>
<reference evidence="6 7" key="1">
    <citation type="submission" date="2023-11" db="EMBL/GenBank/DDBJ databases">
        <title>MicrobeMod: A computational toolkit for identifying prokaryotic methylation and restriction-modification with nanopore sequencing.</title>
        <authorList>
            <person name="Crits-Christoph A."/>
            <person name="Kang S.C."/>
            <person name="Lee H."/>
            <person name="Ostrov N."/>
        </authorList>
    </citation>
    <scope>NUCLEOTIDE SEQUENCE [LARGE SCALE GENOMIC DNA]</scope>
    <source>
        <strain evidence="6 7">ATCC 14820</strain>
    </source>
</reference>
<dbReference type="Pfam" id="PF12852">
    <property type="entry name" value="Cupin_6"/>
    <property type="match status" value="1"/>
</dbReference>
<proteinExistence type="predicted"/>
<dbReference type="Gene3D" id="2.60.120.10">
    <property type="entry name" value="Jelly Rolls"/>
    <property type="match status" value="1"/>
</dbReference>
<dbReference type="PROSITE" id="PS01124">
    <property type="entry name" value="HTH_ARAC_FAMILY_2"/>
    <property type="match status" value="1"/>
</dbReference>
<evidence type="ECO:0000256" key="4">
    <source>
        <dbReference type="ARBA" id="ARBA00023163"/>
    </source>
</evidence>
<gene>
    <name evidence="6" type="ORF">SIL82_08870</name>
</gene>
<dbReference type="InterPro" id="IPR020449">
    <property type="entry name" value="Tscrpt_reg_AraC-type_HTH"/>
</dbReference>
<keyword evidence="2" id="KW-0805">Transcription regulation</keyword>
<dbReference type="Proteomes" id="UP001279660">
    <property type="component" value="Unassembled WGS sequence"/>
</dbReference>
<organism evidence="6 7">
    <name type="scientific">Sphingomonas echinoides</name>
    <dbReference type="NCBI Taxonomy" id="59803"/>
    <lineage>
        <taxon>Bacteria</taxon>
        <taxon>Pseudomonadati</taxon>
        <taxon>Pseudomonadota</taxon>
        <taxon>Alphaproteobacteria</taxon>
        <taxon>Sphingomonadales</taxon>
        <taxon>Sphingomonadaceae</taxon>
        <taxon>Sphingomonas</taxon>
    </lineage>
</organism>
<evidence type="ECO:0000313" key="7">
    <source>
        <dbReference type="Proteomes" id="UP001279660"/>
    </source>
</evidence>
<keyword evidence="3" id="KW-0238">DNA-binding</keyword>
<dbReference type="InterPro" id="IPR009057">
    <property type="entry name" value="Homeodomain-like_sf"/>
</dbReference>
<feature type="domain" description="HTH araC/xylS-type" evidence="5">
    <location>
        <begin position="184"/>
        <end position="282"/>
    </location>
</feature>
<dbReference type="SUPFAM" id="SSF51215">
    <property type="entry name" value="Regulatory protein AraC"/>
    <property type="match status" value="1"/>
</dbReference>
<protein>
    <submittedName>
        <fullName evidence="6">AraC family transcriptional regulator</fullName>
    </submittedName>
</protein>
<evidence type="ECO:0000259" key="5">
    <source>
        <dbReference type="PROSITE" id="PS01124"/>
    </source>
</evidence>
<keyword evidence="7" id="KW-1185">Reference proteome</keyword>
<dbReference type="InterPro" id="IPR037923">
    <property type="entry name" value="HTH-like"/>
</dbReference>
<evidence type="ECO:0000256" key="3">
    <source>
        <dbReference type="ARBA" id="ARBA00023125"/>
    </source>
</evidence>
<dbReference type="RefSeq" id="WP_010403422.1">
    <property type="nucleotide sequence ID" value="NZ_JAWXXV010000001.1"/>
</dbReference>
<name>A0ABU4PJK0_9SPHN</name>